<dbReference type="EMBL" id="WEHX01000014">
    <property type="protein sequence ID" value="KAB7661852.1"/>
    <property type="molecule type" value="Genomic_DNA"/>
</dbReference>
<evidence type="ECO:0000256" key="2">
    <source>
        <dbReference type="ARBA" id="ARBA00023295"/>
    </source>
</evidence>
<dbReference type="Proteomes" id="UP000430564">
    <property type="component" value="Unassembled WGS sequence"/>
</dbReference>
<proteinExistence type="predicted"/>
<sequence length="314" mass="34116">MTEPRKIILDCDPGYDDAAAIILAAGSPAVKIIALTTVAGNQTIEKVTSNALRIARLAGLSDIPIAMGAKRPLIRPAVEVCKEIHGESGLDGADMPEADIPLDPRPAAQLIVDTIMREPEGTVTLVPTGPLTNIALAARLEPRIVSRVKEVVLMGGACKEGNVSPCAEFNIENDPEAAHIVFNEPWKVTMVGLDLTYQARAEKHVRDRIQAIGTKPAHFLWQVLEAFAKNYKAWRGFDAPPLHDPCAVAYVIDPTLMEVRPTVINVEIRGELTTGMTVADLRRPAPQGCHTFAALKLDKDRFWDLMAKSVERIG</sequence>
<dbReference type="PANTHER" id="PTHR12304:SF4">
    <property type="entry name" value="URIDINE NUCLEOSIDASE"/>
    <property type="match status" value="1"/>
</dbReference>
<gene>
    <name evidence="4" type="ORF">GBM95_04015</name>
</gene>
<dbReference type="OrthoDB" id="9797882at2"/>
<comment type="caution">
    <text evidence="4">The sequence shown here is derived from an EMBL/GenBank/DDBJ whole genome shotgun (WGS) entry which is preliminary data.</text>
</comment>
<evidence type="ECO:0000313" key="4">
    <source>
        <dbReference type="EMBL" id="KAB7661852.1"/>
    </source>
</evidence>
<keyword evidence="1 4" id="KW-0378">Hydrolase</keyword>
<dbReference type="GO" id="GO:0005829">
    <property type="term" value="C:cytosol"/>
    <property type="evidence" value="ECO:0007669"/>
    <property type="project" value="TreeGrafter"/>
</dbReference>
<dbReference type="InterPro" id="IPR036452">
    <property type="entry name" value="Ribo_hydro-like"/>
</dbReference>
<dbReference type="GO" id="GO:0006152">
    <property type="term" value="P:purine nucleoside catabolic process"/>
    <property type="evidence" value="ECO:0007669"/>
    <property type="project" value="TreeGrafter"/>
</dbReference>
<dbReference type="Gene3D" id="3.90.245.10">
    <property type="entry name" value="Ribonucleoside hydrolase-like"/>
    <property type="match status" value="1"/>
</dbReference>
<evidence type="ECO:0000259" key="3">
    <source>
        <dbReference type="Pfam" id="PF01156"/>
    </source>
</evidence>
<name>A0A6I1EM37_9BURK</name>
<dbReference type="InterPro" id="IPR023186">
    <property type="entry name" value="IUNH"/>
</dbReference>
<evidence type="ECO:0000256" key="1">
    <source>
        <dbReference type="ARBA" id="ARBA00022801"/>
    </source>
</evidence>
<protein>
    <submittedName>
        <fullName evidence="4">Nucleoside hydrolase</fullName>
    </submittedName>
</protein>
<dbReference type="RefSeq" id="WP_152157903.1">
    <property type="nucleotide sequence ID" value="NZ_WEHX01000014.1"/>
</dbReference>
<dbReference type="InterPro" id="IPR001910">
    <property type="entry name" value="Inosine/uridine_hydrolase_dom"/>
</dbReference>
<accession>A0A6I1EM37</accession>
<dbReference type="CDD" id="cd02651">
    <property type="entry name" value="nuc_hydro_IU_UC_XIUA"/>
    <property type="match status" value="1"/>
</dbReference>
<keyword evidence="2" id="KW-0326">Glycosidase</keyword>
<evidence type="ECO:0000313" key="5">
    <source>
        <dbReference type="Proteomes" id="UP000430564"/>
    </source>
</evidence>
<dbReference type="PANTHER" id="PTHR12304">
    <property type="entry name" value="INOSINE-URIDINE PREFERRING NUCLEOSIDE HYDROLASE"/>
    <property type="match status" value="1"/>
</dbReference>
<dbReference type="SUPFAM" id="SSF53590">
    <property type="entry name" value="Nucleoside hydrolase"/>
    <property type="match status" value="1"/>
</dbReference>
<feature type="domain" description="Inosine/uridine-preferring nucleoside hydrolase" evidence="3">
    <location>
        <begin position="7"/>
        <end position="304"/>
    </location>
</feature>
<dbReference type="GO" id="GO:0008477">
    <property type="term" value="F:purine nucleosidase activity"/>
    <property type="evidence" value="ECO:0007669"/>
    <property type="project" value="TreeGrafter"/>
</dbReference>
<dbReference type="AlphaFoldDB" id="A0A6I1EM37"/>
<reference evidence="4 5" key="1">
    <citation type="submission" date="2019-10" db="EMBL/GenBank/DDBJ databases">
        <title>Genome diversity of Sutterella seckii.</title>
        <authorList>
            <person name="Chaplin A.V."/>
            <person name="Sokolova S.R."/>
            <person name="Mosin K.A."/>
            <person name="Ivanova E.L."/>
            <person name="Kochetkova T.O."/>
            <person name="Goltsov A.Y."/>
            <person name="Trofimov D.Y."/>
            <person name="Efimov B.A."/>
        </authorList>
    </citation>
    <scope>NUCLEOTIDE SEQUENCE [LARGE SCALE GENOMIC DNA]</scope>
    <source>
        <strain evidence="4 5">ASD393</strain>
    </source>
</reference>
<organism evidence="4 5">
    <name type="scientific">Sutterella seckii</name>
    <dbReference type="NCBI Taxonomy" id="1944635"/>
    <lineage>
        <taxon>Bacteria</taxon>
        <taxon>Pseudomonadati</taxon>
        <taxon>Pseudomonadota</taxon>
        <taxon>Betaproteobacteria</taxon>
        <taxon>Burkholderiales</taxon>
        <taxon>Sutterellaceae</taxon>
        <taxon>Sutterella</taxon>
    </lineage>
</organism>
<dbReference type="Pfam" id="PF01156">
    <property type="entry name" value="IU_nuc_hydro"/>
    <property type="match status" value="1"/>
</dbReference>